<comment type="similarity">
    <text evidence="6">Belongs to the cullin family.</text>
</comment>
<dbReference type="PANTHER" id="PTHR45957">
    <property type="entry name" value="ANAPHASE-PROMOTING COMPLEX SUBUNIT 2"/>
    <property type="match status" value="1"/>
</dbReference>
<dbReference type="EMBL" id="GL376612">
    <property type="status" value="NOT_ANNOTATED_CDS"/>
    <property type="molecule type" value="Genomic_DNA"/>
</dbReference>
<dbReference type="VEuPathDB" id="FungiDB:PYU1_G012556"/>
<reference evidence="10" key="2">
    <citation type="submission" date="2010-04" db="EMBL/GenBank/DDBJ databases">
        <authorList>
            <person name="Buell R."/>
            <person name="Hamilton J."/>
            <person name="Hostetler J."/>
        </authorList>
    </citation>
    <scope>NUCLEOTIDE SEQUENCE [LARGE SCALE GENOMIC DNA]</scope>
    <source>
        <strain evidence="10">DAOM:BR144</strain>
    </source>
</reference>
<dbReference type="Pfam" id="PF26557">
    <property type="entry name" value="Cullin_AB"/>
    <property type="match status" value="1"/>
</dbReference>
<dbReference type="InterPro" id="IPR044554">
    <property type="entry name" value="ANAPC2"/>
</dbReference>
<feature type="domain" description="Cullin family profile" evidence="8">
    <location>
        <begin position="453"/>
        <end position="657"/>
    </location>
</feature>
<proteinExistence type="inferred from homology"/>
<dbReference type="PROSITE" id="PS50069">
    <property type="entry name" value="CULLIN_2"/>
    <property type="match status" value="1"/>
</dbReference>
<reference evidence="10" key="1">
    <citation type="journal article" date="2010" name="Genome Biol.">
        <title>Genome sequence of the necrotrophic plant pathogen Pythium ultimum reveals original pathogenicity mechanisms and effector repertoire.</title>
        <authorList>
            <person name="Levesque C.A."/>
            <person name="Brouwer H."/>
            <person name="Cano L."/>
            <person name="Hamilton J.P."/>
            <person name="Holt C."/>
            <person name="Huitema E."/>
            <person name="Raffaele S."/>
            <person name="Robideau G.P."/>
            <person name="Thines M."/>
            <person name="Win J."/>
            <person name="Zerillo M.M."/>
            <person name="Beakes G.W."/>
            <person name="Boore J.L."/>
            <person name="Busam D."/>
            <person name="Dumas B."/>
            <person name="Ferriera S."/>
            <person name="Fuerstenberg S.I."/>
            <person name="Gachon C.M."/>
            <person name="Gaulin E."/>
            <person name="Govers F."/>
            <person name="Grenville-Briggs L."/>
            <person name="Horner N."/>
            <person name="Hostetler J."/>
            <person name="Jiang R.H."/>
            <person name="Johnson J."/>
            <person name="Krajaejun T."/>
            <person name="Lin H."/>
            <person name="Meijer H.J."/>
            <person name="Moore B."/>
            <person name="Morris P."/>
            <person name="Phuntmart V."/>
            <person name="Puiu D."/>
            <person name="Shetty J."/>
            <person name="Stajich J.E."/>
            <person name="Tripathy S."/>
            <person name="Wawra S."/>
            <person name="van West P."/>
            <person name="Whitty B.R."/>
            <person name="Coutinho P.M."/>
            <person name="Henrissat B."/>
            <person name="Martin F."/>
            <person name="Thomas P.D."/>
            <person name="Tyler B.M."/>
            <person name="De Vries R.P."/>
            <person name="Kamoun S."/>
            <person name="Yandell M."/>
            <person name="Tisserat N."/>
            <person name="Buell C.R."/>
        </authorList>
    </citation>
    <scope>NUCLEOTIDE SEQUENCE</scope>
    <source>
        <strain evidence="10">DAOM:BR144</strain>
    </source>
</reference>
<dbReference type="GO" id="GO:0051301">
    <property type="term" value="P:cell division"/>
    <property type="evidence" value="ECO:0007669"/>
    <property type="project" value="UniProtKB-KW"/>
</dbReference>
<dbReference type="STRING" id="431595.K3X5T3"/>
<dbReference type="InterPro" id="IPR016158">
    <property type="entry name" value="Cullin_homology"/>
</dbReference>
<dbReference type="Pfam" id="PF25773">
    <property type="entry name" value="TPR_ANAPC2"/>
    <property type="match status" value="1"/>
</dbReference>
<keyword evidence="3" id="KW-0498">Mitosis</keyword>
<evidence type="ECO:0000313" key="10">
    <source>
        <dbReference type="Proteomes" id="UP000019132"/>
    </source>
</evidence>
<sequence>MLRIDRDVLWRTLFAFDHDAGAEDRSIAEEDAEYALLATHSSGADQYYELIQHAIASHRQEPLRVMLVQRLGYWLRSDITPVFWQFFDGYDAALRTSAATRRKRHAFSLFCCEQLTLAMQFAEEAFTQCVQLASIFDDQMLSTRTSARGTMLAELKTKFRCLVFEDFYLKEKFEEVLVIFFSMSFQKFSGKEKFQAFDAQPIRELLVQLEWMGIAEPALLQVLHSQVRRMIHSTCGEDYMETYLDKIEEWACSELLPWLDDLLQTVLHSSTQKWREILSQHVLQEFGTLRISQLFEIIKDYPDRQVIPALDDLKKCLERTHQHNELVHEFRRALLSRLLQPGANTSEILDIYVSTIKAFHILDPKGVLLEALSEPVKEYLRKRKDTVRCIVSSLTDDQNGDLFEELRRNNMRLIQQDDDSDDDEDISSDDWEPDPIEADPTKTSRSRSSDDILRILVNIYGSRELFVNEYRMMLADKLLQNLEYNTDRDVQTLELLKLRFGEESLQQCEIMVRDIEDSKRINLNIQSTRTKKTAVTTSDAASKPLVHVDATIVSQHFWPPFQGDEFVLHPKVSSDIDEYKKSYEVLRNPRSLAWNPSLGSVQLSIELQGVERDFSVSPLQASIVLHFEDQDQWEVEALAAKLEISDDLLLKHTSVWINHGLLTFSPDRKVLIAVTSFQDARYDNDALMEEMETAVSSDAQEAEDLQMLETYIVGMLSNFGSLPIQRIHNMLSTFARSGAQPYDKTISGLSVILGKLVDKGKLELVAGQYQRAK</sequence>
<dbReference type="InterPro" id="IPR036317">
    <property type="entry name" value="Cullin_homology_sf"/>
</dbReference>
<evidence type="ECO:0000256" key="1">
    <source>
        <dbReference type="ARBA" id="ARBA00016068"/>
    </source>
</evidence>
<evidence type="ECO:0000256" key="4">
    <source>
        <dbReference type="ARBA" id="ARBA00022786"/>
    </source>
</evidence>
<evidence type="ECO:0000256" key="3">
    <source>
        <dbReference type="ARBA" id="ARBA00022776"/>
    </source>
</evidence>
<evidence type="ECO:0000259" key="8">
    <source>
        <dbReference type="PROSITE" id="PS50069"/>
    </source>
</evidence>
<dbReference type="Pfam" id="PF08672">
    <property type="entry name" value="ANAPC2"/>
    <property type="match status" value="1"/>
</dbReference>
<dbReference type="InterPro" id="IPR059120">
    <property type="entry name" value="Cullin-like_AB"/>
</dbReference>
<accession>K3X5T3</accession>
<protein>
    <recommendedName>
        <fullName evidence="1">Anaphase-promoting complex subunit 2</fullName>
    </recommendedName>
</protein>
<dbReference type="GO" id="GO:0007091">
    <property type="term" value="P:metaphase/anaphase transition of mitotic cell cycle"/>
    <property type="evidence" value="ECO:0007669"/>
    <property type="project" value="TreeGrafter"/>
</dbReference>
<evidence type="ECO:0000313" key="9">
    <source>
        <dbReference type="EnsemblProtists" id="PYU1_T012582"/>
    </source>
</evidence>
<keyword evidence="4" id="KW-0833">Ubl conjugation pathway</keyword>
<dbReference type="InterPro" id="IPR036388">
    <property type="entry name" value="WH-like_DNA-bd_sf"/>
</dbReference>
<dbReference type="InterPro" id="IPR014786">
    <property type="entry name" value="ANAPC2_C"/>
</dbReference>
<dbReference type="Gene3D" id="1.10.10.10">
    <property type="entry name" value="Winged helix-like DNA-binding domain superfamily/Winged helix DNA-binding domain"/>
    <property type="match status" value="1"/>
</dbReference>
<reference evidence="9" key="3">
    <citation type="submission" date="2015-02" db="UniProtKB">
        <authorList>
            <consortium name="EnsemblProtists"/>
        </authorList>
    </citation>
    <scope>IDENTIFICATION</scope>
    <source>
        <strain evidence="9">DAOM BR144</strain>
    </source>
</reference>
<dbReference type="Gene3D" id="1.20.1310.10">
    <property type="entry name" value="Cullin Repeats"/>
    <property type="match status" value="1"/>
</dbReference>
<dbReference type="GO" id="GO:0006511">
    <property type="term" value="P:ubiquitin-dependent protein catabolic process"/>
    <property type="evidence" value="ECO:0007669"/>
    <property type="project" value="InterPro"/>
</dbReference>
<dbReference type="EnsemblProtists" id="PYU1_T012582">
    <property type="protein sequence ID" value="PYU1_T012582"/>
    <property type="gene ID" value="PYU1_G012556"/>
</dbReference>
<dbReference type="SMART" id="SM00182">
    <property type="entry name" value="CULLIN"/>
    <property type="match status" value="1"/>
</dbReference>
<keyword evidence="2" id="KW-0132">Cell division</keyword>
<evidence type="ECO:0000256" key="2">
    <source>
        <dbReference type="ARBA" id="ARBA00022618"/>
    </source>
</evidence>
<dbReference type="OMA" id="AAKWQES"/>
<dbReference type="SUPFAM" id="SSF46785">
    <property type="entry name" value="Winged helix' DNA-binding domain"/>
    <property type="match status" value="1"/>
</dbReference>
<keyword evidence="5" id="KW-0131">Cell cycle</keyword>
<organism evidence="9 10">
    <name type="scientific">Globisporangium ultimum (strain ATCC 200006 / CBS 805.95 / DAOM BR144)</name>
    <name type="common">Pythium ultimum</name>
    <dbReference type="NCBI Taxonomy" id="431595"/>
    <lineage>
        <taxon>Eukaryota</taxon>
        <taxon>Sar</taxon>
        <taxon>Stramenopiles</taxon>
        <taxon>Oomycota</taxon>
        <taxon>Peronosporomycetes</taxon>
        <taxon>Pythiales</taxon>
        <taxon>Pythiaceae</taxon>
        <taxon>Globisporangium</taxon>
    </lineage>
</organism>
<evidence type="ECO:0000256" key="6">
    <source>
        <dbReference type="PROSITE-ProRule" id="PRU00330"/>
    </source>
</evidence>
<feature type="region of interest" description="Disordered" evidence="7">
    <location>
        <begin position="413"/>
        <end position="446"/>
    </location>
</feature>
<dbReference type="InParanoid" id="K3X5T3"/>
<dbReference type="GO" id="GO:0070979">
    <property type="term" value="P:protein K11-linked ubiquitination"/>
    <property type="evidence" value="ECO:0007669"/>
    <property type="project" value="TreeGrafter"/>
</dbReference>
<feature type="compositionally biased region" description="Acidic residues" evidence="7">
    <location>
        <begin position="416"/>
        <end position="437"/>
    </location>
</feature>
<dbReference type="Gene3D" id="3.30.230.130">
    <property type="entry name" value="Cullin, Chain C, Domain 2"/>
    <property type="match status" value="1"/>
</dbReference>
<dbReference type="InterPro" id="IPR057975">
    <property type="entry name" value="TPR_ANAPC2"/>
</dbReference>
<name>K3X5T3_GLOUD</name>
<dbReference type="InterPro" id="IPR036390">
    <property type="entry name" value="WH_DNA-bd_sf"/>
</dbReference>
<dbReference type="PANTHER" id="PTHR45957:SF1">
    <property type="entry name" value="ANAPHASE-PROMOTING COMPLEX SUBUNIT 2"/>
    <property type="match status" value="1"/>
</dbReference>
<evidence type="ECO:0000256" key="7">
    <source>
        <dbReference type="SAM" id="MobiDB-lite"/>
    </source>
</evidence>
<dbReference type="AlphaFoldDB" id="K3X5T3"/>
<dbReference type="SUPFAM" id="SSF75632">
    <property type="entry name" value="Cullin homology domain"/>
    <property type="match status" value="1"/>
</dbReference>
<dbReference type="GO" id="GO:0031625">
    <property type="term" value="F:ubiquitin protein ligase binding"/>
    <property type="evidence" value="ECO:0007669"/>
    <property type="project" value="InterPro"/>
</dbReference>
<dbReference type="SMART" id="SM01013">
    <property type="entry name" value="APC2"/>
    <property type="match status" value="1"/>
</dbReference>
<dbReference type="HOGENOM" id="CLU_007149_4_1_1"/>
<dbReference type="Proteomes" id="UP000019132">
    <property type="component" value="Unassembled WGS sequence"/>
</dbReference>
<dbReference type="eggNOG" id="KOG2165">
    <property type="taxonomic scope" value="Eukaryota"/>
</dbReference>
<keyword evidence="10" id="KW-1185">Reference proteome</keyword>
<dbReference type="GO" id="GO:0005680">
    <property type="term" value="C:anaphase-promoting complex"/>
    <property type="evidence" value="ECO:0007669"/>
    <property type="project" value="TreeGrafter"/>
</dbReference>
<evidence type="ECO:0000256" key="5">
    <source>
        <dbReference type="ARBA" id="ARBA00023306"/>
    </source>
</evidence>